<evidence type="ECO:0000256" key="3">
    <source>
        <dbReference type="ARBA" id="ARBA00022723"/>
    </source>
</evidence>
<keyword evidence="5" id="KW-0408">Iron</keyword>
<evidence type="ECO:0000256" key="6">
    <source>
        <dbReference type="ARBA" id="ARBA00023033"/>
    </source>
</evidence>
<dbReference type="GO" id="GO:0020037">
    <property type="term" value="F:heme binding"/>
    <property type="evidence" value="ECO:0007669"/>
    <property type="project" value="InterPro"/>
</dbReference>
<dbReference type="GO" id="GO:0016705">
    <property type="term" value="F:oxidoreductase activity, acting on paired donors, with incorporation or reduction of molecular oxygen"/>
    <property type="evidence" value="ECO:0007669"/>
    <property type="project" value="InterPro"/>
</dbReference>
<sequence>MLNSRYLEQLHPQKLSLDELVAQSVIFFVAGYDTTASTLSFATYLLAALKPRYSRQMREEVDAAWKKTMQVLVFLASKVNSVMKLYNE</sequence>
<keyword evidence="6" id="KW-0503">Monooxygenase</keyword>
<dbReference type="SUPFAM" id="SSF48264">
    <property type="entry name" value="Cytochrome P450"/>
    <property type="match status" value="1"/>
</dbReference>
<dbReference type="InterPro" id="IPR036396">
    <property type="entry name" value="Cyt_P450_sf"/>
</dbReference>
<proteinExistence type="inferred from homology"/>
<dbReference type="Proteomes" id="UP000807504">
    <property type="component" value="Unassembled WGS sequence"/>
</dbReference>
<protein>
    <submittedName>
        <fullName evidence="8">Cytochrome P450 3A31 like protein</fullName>
    </submittedName>
</protein>
<evidence type="ECO:0000256" key="4">
    <source>
        <dbReference type="ARBA" id="ARBA00023002"/>
    </source>
</evidence>
<dbReference type="EMBL" id="JABXBU010000001">
    <property type="protein sequence ID" value="KAF8796820.1"/>
    <property type="molecule type" value="Genomic_DNA"/>
</dbReference>
<evidence type="ECO:0000313" key="9">
    <source>
        <dbReference type="Proteomes" id="UP000807504"/>
    </source>
</evidence>
<evidence type="ECO:0000256" key="7">
    <source>
        <dbReference type="SAM" id="Phobius"/>
    </source>
</evidence>
<keyword evidence="3" id="KW-0479">Metal-binding</keyword>
<comment type="similarity">
    <text evidence="1">Belongs to the cytochrome P450 family.</text>
</comment>
<dbReference type="Pfam" id="PF00067">
    <property type="entry name" value="p450"/>
    <property type="match status" value="1"/>
</dbReference>
<keyword evidence="4" id="KW-0560">Oxidoreductase</keyword>
<keyword evidence="7" id="KW-0812">Transmembrane</keyword>
<keyword evidence="2" id="KW-0349">Heme</keyword>
<keyword evidence="7" id="KW-1133">Transmembrane helix</keyword>
<name>A0A8T0G450_ARGBR</name>
<comment type="caution">
    <text evidence="8">The sequence shown here is derived from an EMBL/GenBank/DDBJ whole genome shotgun (WGS) entry which is preliminary data.</text>
</comment>
<gene>
    <name evidence="8" type="ORF">HNY73_001157</name>
</gene>
<dbReference type="AlphaFoldDB" id="A0A8T0G450"/>
<evidence type="ECO:0000256" key="2">
    <source>
        <dbReference type="ARBA" id="ARBA00022617"/>
    </source>
</evidence>
<dbReference type="InterPro" id="IPR050705">
    <property type="entry name" value="Cytochrome_P450_3A"/>
</dbReference>
<reference evidence="8" key="1">
    <citation type="journal article" date="2020" name="bioRxiv">
        <title>Chromosome-level reference genome of the European wasp spider Argiope bruennichi: a resource for studies on range expansion and evolutionary adaptation.</title>
        <authorList>
            <person name="Sheffer M.M."/>
            <person name="Hoppe A."/>
            <person name="Krehenwinkel H."/>
            <person name="Uhl G."/>
            <person name="Kuss A.W."/>
            <person name="Jensen L."/>
            <person name="Jensen C."/>
            <person name="Gillespie R.G."/>
            <person name="Hoff K.J."/>
            <person name="Prost S."/>
        </authorList>
    </citation>
    <scope>NUCLEOTIDE SEQUENCE</scope>
</reference>
<dbReference type="GO" id="GO:0005506">
    <property type="term" value="F:iron ion binding"/>
    <property type="evidence" value="ECO:0007669"/>
    <property type="project" value="InterPro"/>
</dbReference>
<evidence type="ECO:0000256" key="1">
    <source>
        <dbReference type="ARBA" id="ARBA00010617"/>
    </source>
</evidence>
<organism evidence="8 9">
    <name type="scientific">Argiope bruennichi</name>
    <name type="common">Wasp spider</name>
    <name type="synonym">Aranea bruennichi</name>
    <dbReference type="NCBI Taxonomy" id="94029"/>
    <lineage>
        <taxon>Eukaryota</taxon>
        <taxon>Metazoa</taxon>
        <taxon>Ecdysozoa</taxon>
        <taxon>Arthropoda</taxon>
        <taxon>Chelicerata</taxon>
        <taxon>Arachnida</taxon>
        <taxon>Araneae</taxon>
        <taxon>Araneomorphae</taxon>
        <taxon>Entelegynae</taxon>
        <taxon>Araneoidea</taxon>
        <taxon>Araneidae</taxon>
        <taxon>Argiope</taxon>
    </lineage>
</organism>
<feature type="transmembrane region" description="Helical" evidence="7">
    <location>
        <begin position="20"/>
        <end position="49"/>
    </location>
</feature>
<keyword evidence="7" id="KW-0472">Membrane</keyword>
<dbReference type="PANTHER" id="PTHR24302">
    <property type="entry name" value="CYTOCHROME P450 FAMILY 3"/>
    <property type="match status" value="1"/>
</dbReference>
<dbReference type="InterPro" id="IPR001128">
    <property type="entry name" value="Cyt_P450"/>
</dbReference>
<evidence type="ECO:0000256" key="5">
    <source>
        <dbReference type="ARBA" id="ARBA00023004"/>
    </source>
</evidence>
<dbReference type="GO" id="GO:0008395">
    <property type="term" value="F:steroid hydroxylase activity"/>
    <property type="evidence" value="ECO:0007669"/>
    <property type="project" value="TreeGrafter"/>
</dbReference>
<dbReference type="Gene3D" id="1.10.630.10">
    <property type="entry name" value="Cytochrome P450"/>
    <property type="match status" value="1"/>
</dbReference>
<accession>A0A8T0G450</accession>
<evidence type="ECO:0000313" key="8">
    <source>
        <dbReference type="EMBL" id="KAF8796820.1"/>
    </source>
</evidence>
<dbReference type="PANTHER" id="PTHR24302:SF15">
    <property type="entry name" value="FATTY-ACID PEROXYGENASE"/>
    <property type="match status" value="1"/>
</dbReference>
<reference evidence="8" key="2">
    <citation type="submission" date="2020-06" db="EMBL/GenBank/DDBJ databases">
        <authorList>
            <person name="Sheffer M."/>
        </authorList>
    </citation>
    <scope>NUCLEOTIDE SEQUENCE</scope>
</reference>
<keyword evidence="9" id="KW-1185">Reference proteome</keyword>